<reference evidence="2 3" key="1">
    <citation type="submission" date="2021-03" db="EMBL/GenBank/DDBJ databases">
        <title>Antimicrobial resistance genes in bacteria isolated from Japanese honey, and their potential for conferring macrolide and lincosamide resistance in the American foulbrood pathogen Paenibacillus larvae.</title>
        <authorList>
            <person name="Okamoto M."/>
            <person name="Kumagai M."/>
            <person name="Kanamori H."/>
            <person name="Takamatsu D."/>
        </authorList>
    </citation>
    <scope>NUCLEOTIDE SEQUENCE [LARGE SCALE GENOMIC DNA]</scope>
    <source>
        <strain evidence="2 3">J21TS3</strain>
    </source>
</reference>
<dbReference type="Gene3D" id="2.120.10.60">
    <property type="entry name" value="Tricorn protease N-terminal domain"/>
    <property type="match status" value="1"/>
</dbReference>
<dbReference type="EMBL" id="BORW01000005">
    <property type="protein sequence ID" value="GIO66654.1"/>
    <property type="molecule type" value="Genomic_DNA"/>
</dbReference>
<evidence type="ECO:0000256" key="1">
    <source>
        <dbReference type="ARBA" id="ARBA00009820"/>
    </source>
</evidence>
<dbReference type="RefSeq" id="WP_212948701.1">
    <property type="nucleotide sequence ID" value="NZ_BORW01000005.1"/>
</dbReference>
<comment type="similarity">
    <text evidence="1">Belongs to the TolB family.</text>
</comment>
<dbReference type="Gene3D" id="2.120.10.30">
    <property type="entry name" value="TolB, C-terminal domain"/>
    <property type="match status" value="2"/>
</dbReference>
<accession>A0ABQ4LTT1</accession>
<dbReference type="InterPro" id="IPR011659">
    <property type="entry name" value="WD40"/>
</dbReference>
<evidence type="ECO:0008006" key="4">
    <source>
        <dbReference type="Google" id="ProtNLM"/>
    </source>
</evidence>
<dbReference type="PANTHER" id="PTHR36842">
    <property type="entry name" value="PROTEIN TOLB HOMOLOG"/>
    <property type="match status" value="1"/>
</dbReference>
<dbReference type="SUPFAM" id="SSF82171">
    <property type="entry name" value="DPP6 N-terminal domain-like"/>
    <property type="match status" value="1"/>
</dbReference>
<sequence>MLAVQAVPHSADKGWIAYTSNRSGTFEIWLFRPQDGLHVQMTRGLGAEFSVPYWSPDGRKIAFIGAGNVVYVLDTVTLAVARIDQIELYTLLDWSPDRRFLAYVNNARIVVYDTFSHRSYAIMEPGASDVQWFPSGTELLFAAPDSSGNTQLFRIRANGTGRRQITQNTDGPLHDVRISPDGSFALYTFPGASISIISTVDLTTGTVYKLEGGPLAKNYYPAWSPDSRSIAYSATAYQEPNYYSLIQIDSRIGRNQRTLAVSDCFATPVGWSPDGEKIAYLSGCAGAESASRLWIIDIGEQKPVNVLNGGRITALQWSPRVRRLPANIFTCLVYQVSFPYPANWRRVSDEKYEGFDGFFQVSAISAGDRIADVCRSEAFHPLMPYGSSPRIVNATIQHQEACFISPSADQPAEMNKQAALIVRYPRPVHIGETSYNYFILWADVNHIRQIGRRLTFLLT</sequence>
<dbReference type="Pfam" id="PF07676">
    <property type="entry name" value="PD40"/>
    <property type="match status" value="3"/>
</dbReference>
<evidence type="ECO:0000313" key="3">
    <source>
        <dbReference type="Proteomes" id="UP000680638"/>
    </source>
</evidence>
<protein>
    <recommendedName>
        <fullName evidence="4">TolB protein</fullName>
    </recommendedName>
</protein>
<dbReference type="Proteomes" id="UP000680638">
    <property type="component" value="Unassembled WGS sequence"/>
</dbReference>
<gene>
    <name evidence="2" type="ORF">J21TS3_14750</name>
</gene>
<evidence type="ECO:0000313" key="2">
    <source>
        <dbReference type="EMBL" id="GIO66654.1"/>
    </source>
</evidence>
<keyword evidence="3" id="KW-1185">Reference proteome</keyword>
<dbReference type="InterPro" id="IPR011042">
    <property type="entry name" value="6-blade_b-propeller_TolB-like"/>
</dbReference>
<name>A0ABQ4LTT1_9BACL</name>
<comment type="caution">
    <text evidence="2">The sequence shown here is derived from an EMBL/GenBank/DDBJ whole genome shotgun (WGS) entry which is preliminary data.</text>
</comment>
<dbReference type="PANTHER" id="PTHR36842:SF1">
    <property type="entry name" value="PROTEIN TOLB"/>
    <property type="match status" value="1"/>
</dbReference>
<organism evidence="2 3">
    <name type="scientific">Paenibacillus cookii</name>
    <dbReference type="NCBI Taxonomy" id="157839"/>
    <lineage>
        <taxon>Bacteria</taxon>
        <taxon>Bacillati</taxon>
        <taxon>Bacillota</taxon>
        <taxon>Bacilli</taxon>
        <taxon>Bacillales</taxon>
        <taxon>Paenibacillaceae</taxon>
        <taxon>Paenibacillus</taxon>
    </lineage>
</organism>
<proteinExistence type="inferred from homology"/>